<reference evidence="1 2" key="1">
    <citation type="journal article" date="2013" name="Genome Announc.">
        <title>Whole-Genome Shotgun Assembly and Analysis of the Genome of Streptomyces mobaraensis DSM 40847, a Strain for Industrial Production of Microbial Transglutaminase.</title>
        <authorList>
            <person name="Yang H."/>
            <person name="He T."/>
            <person name="Wu W."/>
            <person name="Zhu W."/>
            <person name="Lu B."/>
            <person name="Sun W."/>
        </authorList>
    </citation>
    <scope>NUCLEOTIDE SEQUENCE [LARGE SCALE GENOMIC DNA]</scope>
    <source>
        <strain evidence="1 2">DSM 40847</strain>
    </source>
</reference>
<dbReference type="PATRIC" id="fig|1223523.3.peg.5400"/>
<gene>
    <name evidence="1" type="ORF">H340_26586</name>
</gene>
<dbReference type="EMBL" id="AORZ01000122">
    <property type="protein sequence ID" value="EME97401.1"/>
    <property type="molecule type" value="Genomic_DNA"/>
</dbReference>
<dbReference type="SUPFAM" id="SSF48576">
    <property type="entry name" value="Terpenoid synthases"/>
    <property type="match status" value="1"/>
</dbReference>
<evidence type="ECO:0000313" key="2">
    <source>
        <dbReference type="Proteomes" id="UP000011740"/>
    </source>
</evidence>
<protein>
    <recommendedName>
        <fullName evidence="3">Terpene synthase</fullName>
    </recommendedName>
</protein>
<organism evidence="1 2">
    <name type="scientific">Streptomyces mobaraensis (strain ATCC 29032 / DSM 40847 / JCM 4168 / NBRC 13819 / NCIMB 11159 / IPCR 16-22)</name>
    <dbReference type="NCBI Taxonomy" id="1223523"/>
    <lineage>
        <taxon>Bacteria</taxon>
        <taxon>Bacillati</taxon>
        <taxon>Actinomycetota</taxon>
        <taxon>Actinomycetes</taxon>
        <taxon>Kitasatosporales</taxon>
        <taxon>Streptomycetaceae</taxon>
        <taxon>Streptomyces</taxon>
    </lineage>
</organism>
<dbReference type="Pfam" id="PF19086">
    <property type="entry name" value="Terpene_syn_C_2"/>
    <property type="match status" value="1"/>
</dbReference>
<dbReference type="RefSeq" id="WP_004952180.1">
    <property type="nucleotide sequence ID" value="NZ_AORZ01000122.1"/>
</dbReference>
<dbReference type="InterPro" id="IPR008949">
    <property type="entry name" value="Isoprenoid_synthase_dom_sf"/>
</dbReference>
<dbReference type="AlphaFoldDB" id="M3C0D1"/>
<proteinExistence type="predicted"/>
<evidence type="ECO:0008006" key="3">
    <source>
        <dbReference type="Google" id="ProtNLM"/>
    </source>
</evidence>
<evidence type="ECO:0000313" key="1">
    <source>
        <dbReference type="EMBL" id="EME97401.1"/>
    </source>
</evidence>
<dbReference type="Gene3D" id="1.10.600.10">
    <property type="entry name" value="Farnesyl Diphosphate Synthase"/>
    <property type="match status" value="1"/>
</dbReference>
<accession>M3C0D1</accession>
<comment type="caution">
    <text evidence="1">The sequence shown here is derived from an EMBL/GenBank/DDBJ whole genome shotgun (WGS) entry which is preliminary data.</text>
</comment>
<dbReference type="Proteomes" id="UP000011740">
    <property type="component" value="Unassembled WGS sequence"/>
</dbReference>
<name>M3C0D1_STRM1</name>
<sequence>MTLLEPQRMRDHQPTDALRLYCPLPRHEYPDHKGLVEATQEWSRPYISYSSDRDQDILDSCAYSAYTCIPPRVPHDLRVWFSCVSAWTLLSDDSFDRGTLQQRQQRYAEIAPQELHALSTPLAIPEPGRLHPLADYIWALRTYGEEHAPLPPVRMLMDAIDRALRETETEIGYAVRSELCGADEYIRRLMSGAKYSGQFAILPEICTRATIPEHEGQHPIMQGLRYLTGTLCHLHLDFFCWANDGPTEAYNIINAVAQDLGIPPYEAGAPALELTNRIMELFLRLREQLKREVGEASRTLLDDLDWMVRGNLDWGLYTTRYASDNNPMRPFLPEEQPTPLAPPALTSAPCPALAHLFGLLD</sequence>
<dbReference type="STRING" id="1223523.H340_26586"/>